<feature type="active site" description="Proton donor" evidence="4">
    <location>
        <position position="120"/>
    </location>
</feature>
<name>A0A212M1D2_9FIRM</name>
<feature type="active site" description="Nucleophile" evidence="4">
    <location>
        <position position="8"/>
    </location>
</feature>
<dbReference type="Pfam" id="PF01451">
    <property type="entry name" value="LMWPc"/>
    <property type="match status" value="1"/>
</dbReference>
<dbReference type="AlphaFoldDB" id="A0A212M1D2"/>
<dbReference type="Gene3D" id="3.40.50.2300">
    <property type="match status" value="1"/>
</dbReference>
<proteinExistence type="inferred from homology"/>
<organism evidence="6">
    <name type="scientific">uncultured Sporomusa sp</name>
    <dbReference type="NCBI Taxonomy" id="307249"/>
    <lineage>
        <taxon>Bacteria</taxon>
        <taxon>Bacillati</taxon>
        <taxon>Bacillota</taxon>
        <taxon>Negativicutes</taxon>
        <taxon>Selenomonadales</taxon>
        <taxon>Sporomusaceae</taxon>
        <taxon>Sporomusa</taxon>
        <taxon>environmental samples</taxon>
    </lineage>
</organism>
<dbReference type="PRINTS" id="PR00719">
    <property type="entry name" value="LMWPTPASE"/>
</dbReference>
<accession>A0A212M1D2</accession>
<dbReference type="CDD" id="cd16344">
    <property type="entry name" value="LMWPAP"/>
    <property type="match status" value="1"/>
</dbReference>
<evidence type="ECO:0000256" key="3">
    <source>
        <dbReference type="ARBA" id="ARBA00022912"/>
    </source>
</evidence>
<gene>
    <name evidence="6" type="ORF">KL86SPO_70388</name>
</gene>
<evidence type="ECO:0000259" key="5">
    <source>
        <dbReference type="SMART" id="SM00226"/>
    </source>
</evidence>
<dbReference type="PANTHER" id="PTHR11717:SF31">
    <property type="entry name" value="LOW MOLECULAR WEIGHT PROTEIN-TYROSINE-PHOSPHATASE ETP-RELATED"/>
    <property type="match status" value="1"/>
</dbReference>
<evidence type="ECO:0000256" key="2">
    <source>
        <dbReference type="ARBA" id="ARBA00022801"/>
    </source>
</evidence>
<keyword evidence="3" id="KW-0904">Protein phosphatase</keyword>
<evidence type="ECO:0000256" key="4">
    <source>
        <dbReference type="PIRSR" id="PIRSR617867-1"/>
    </source>
</evidence>
<evidence type="ECO:0000256" key="1">
    <source>
        <dbReference type="ARBA" id="ARBA00011063"/>
    </source>
</evidence>
<keyword evidence="2" id="KW-0378">Hydrolase</keyword>
<dbReference type="SUPFAM" id="SSF52788">
    <property type="entry name" value="Phosphotyrosine protein phosphatases I"/>
    <property type="match status" value="1"/>
</dbReference>
<dbReference type="InterPro" id="IPR017867">
    <property type="entry name" value="Tyr_phospatase_low_mol_wt"/>
</dbReference>
<dbReference type="InterPro" id="IPR036196">
    <property type="entry name" value="Ptyr_pPase_sf"/>
</dbReference>
<comment type="similarity">
    <text evidence="1">Belongs to the low molecular weight phosphotyrosine protein phosphatase family.</text>
</comment>
<feature type="domain" description="Phosphotyrosine protein phosphatase I" evidence="5">
    <location>
        <begin position="2"/>
        <end position="147"/>
    </location>
</feature>
<dbReference type="RefSeq" id="WP_288185929.1">
    <property type="nucleotide sequence ID" value="NZ_LT608335.1"/>
</dbReference>
<evidence type="ECO:0000313" key="6">
    <source>
        <dbReference type="EMBL" id="SCM83530.1"/>
    </source>
</evidence>
<reference evidence="6" key="1">
    <citation type="submission" date="2016-08" db="EMBL/GenBank/DDBJ databases">
        <authorList>
            <person name="Seilhamer J.J."/>
        </authorList>
    </citation>
    <scope>NUCLEOTIDE SEQUENCE</scope>
    <source>
        <strain evidence="6">86</strain>
    </source>
</reference>
<feature type="active site" evidence="4">
    <location>
        <position position="14"/>
    </location>
</feature>
<dbReference type="PANTHER" id="PTHR11717">
    <property type="entry name" value="LOW MOLECULAR WEIGHT PROTEIN TYROSINE PHOSPHATASE"/>
    <property type="match status" value="1"/>
</dbReference>
<dbReference type="EMBL" id="FMJE01000007">
    <property type="protein sequence ID" value="SCM83530.1"/>
    <property type="molecule type" value="Genomic_DNA"/>
</dbReference>
<sequence>MFKILFVCTGNTCRSPMAAALLADMAEKAGMAGRISIASAGLAAGRQAASAQARSVMRQAGLNVDNHCSRQLTLPLLTASDLILTMTAAHKQALTGMAAGLEGKLHTLAEFAGETRDVSDPFGGSEAVYRECAGQIRQLLTQAWVKIVGLAGKN</sequence>
<protein>
    <submittedName>
        <fullName evidence="6">Protein tyrosine phosphatase</fullName>
    </submittedName>
</protein>
<dbReference type="SMART" id="SM00226">
    <property type="entry name" value="LMWPc"/>
    <property type="match status" value="1"/>
</dbReference>
<dbReference type="InterPro" id="IPR050438">
    <property type="entry name" value="LMW_PTPase"/>
</dbReference>
<dbReference type="GO" id="GO:0004725">
    <property type="term" value="F:protein tyrosine phosphatase activity"/>
    <property type="evidence" value="ECO:0007669"/>
    <property type="project" value="InterPro"/>
</dbReference>
<dbReference type="InterPro" id="IPR023485">
    <property type="entry name" value="Ptyr_pPase"/>
</dbReference>